<dbReference type="CDD" id="cd03823">
    <property type="entry name" value="GT4_ExpE7-like"/>
    <property type="match status" value="1"/>
</dbReference>
<evidence type="ECO:0000259" key="1">
    <source>
        <dbReference type="Pfam" id="PF13579"/>
    </source>
</evidence>
<evidence type="ECO:0000313" key="3">
    <source>
        <dbReference type="Proteomes" id="UP000199577"/>
    </source>
</evidence>
<dbReference type="STRING" id="623281.SAMN05421747_12345"/>
<evidence type="ECO:0000313" key="2">
    <source>
        <dbReference type="EMBL" id="SFC75657.1"/>
    </source>
</evidence>
<dbReference type="PANTHER" id="PTHR12526:SF630">
    <property type="entry name" value="GLYCOSYLTRANSFERASE"/>
    <property type="match status" value="1"/>
</dbReference>
<dbReference type="PANTHER" id="PTHR12526">
    <property type="entry name" value="GLYCOSYLTRANSFERASE"/>
    <property type="match status" value="1"/>
</dbReference>
<dbReference type="EMBL" id="FOLL01000023">
    <property type="protein sequence ID" value="SFC75657.1"/>
    <property type="molecule type" value="Genomic_DNA"/>
</dbReference>
<sequence length="401" mass="43984">MKILYINALYSPHVAGGAEISLKLIVEGMQAKGHDVVVLSLVPEGGLSSDWVDGVKVYRVGLENRYWPFTEQRPDKMSRLAWHLTDRYNAAMGSVVGEVIRLERPTAVSCHNLVGWSIAVWDEVARAGLPMVQVLHDMYLLCANSNMYKGGMPCTRRCFSCRMLRYRHRPSSARVQAVVGISRSILDRFEAYGYFPGVPRHVIHNARAVPEGRPARARNDGDPLTVGYIGTLAPIKGVAWLIDAFKKTGVEGRLRIAGRGKAGDVEHFKALAAGDPRIDFVGYVAPQEFYRDIDVLVVPSLWEEPLGMVAVEGLANHLPVVASHRGGLKESVKDGHNGILCDPDNPDSLGHALAALWKDAALYNRLATAARPSVAEYLSVERMVNAYENVLHTLTAGDAVT</sequence>
<name>A0A1I1LQZ2_9SPHI</name>
<dbReference type="AlphaFoldDB" id="A0A1I1LQZ2"/>
<keyword evidence="2" id="KW-0808">Transferase</keyword>
<feature type="domain" description="Glycosyltransferase subfamily 4-like N-terminal" evidence="1">
    <location>
        <begin position="16"/>
        <end position="205"/>
    </location>
</feature>
<dbReference type="Gene3D" id="3.40.50.2000">
    <property type="entry name" value="Glycogen Phosphorylase B"/>
    <property type="match status" value="2"/>
</dbReference>
<dbReference type="GO" id="GO:0016757">
    <property type="term" value="F:glycosyltransferase activity"/>
    <property type="evidence" value="ECO:0007669"/>
    <property type="project" value="UniProtKB-ARBA"/>
</dbReference>
<proteinExistence type="predicted"/>
<dbReference type="InterPro" id="IPR028098">
    <property type="entry name" value="Glyco_trans_4-like_N"/>
</dbReference>
<protein>
    <submittedName>
        <fullName evidence="2">Glycosyltransferase involved in cell wall bisynthesis</fullName>
    </submittedName>
</protein>
<organism evidence="2 3">
    <name type="scientific">Parapedobacter composti</name>
    <dbReference type="NCBI Taxonomy" id="623281"/>
    <lineage>
        <taxon>Bacteria</taxon>
        <taxon>Pseudomonadati</taxon>
        <taxon>Bacteroidota</taxon>
        <taxon>Sphingobacteriia</taxon>
        <taxon>Sphingobacteriales</taxon>
        <taxon>Sphingobacteriaceae</taxon>
        <taxon>Parapedobacter</taxon>
    </lineage>
</organism>
<reference evidence="3" key="1">
    <citation type="submission" date="2016-10" db="EMBL/GenBank/DDBJ databases">
        <authorList>
            <person name="Varghese N."/>
            <person name="Submissions S."/>
        </authorList>
    </citation>
    <scope>NUCLEOTIDE SEQUENCE [LARGE SCALE GENOMIC DNA]</scope>
    <source>
        <strain evidence="3">DSM 22900</strain>
    </source>
</reference>
<dbReference type="OrthoDB" id="9787111at2"/>
<dbReference type="SUPFAM" id="SSF53756">
    <property type="entry name" value="UDP-Glycosyltransferase/glycogen phosphorylase"/>
    <property type="match status" value="1"/>
</dbReference>
<gene>
    <name evidence="2" type="ORF">SAMN05421747_12345</name>
</gene>
<dbReference type="RefSeq" id="WP_090974967.1">
    <property type="nucleotide sequence ID" value="NZ_FOLL01000023.1"/>
</dbReference>
<accession>A0A1I1LQZ2</accession>
<dbReference type="Proteomes" id="UP000199577">
    <property type="component" value="Unassembled WGS sequence"/>
</dbReference>
<dbReference type="Pfam" id="PF13579">
    <property type="entry name" value="Glyco_trans_4_4"/>
    <property type="match status" value="1"/>
</dbReference>
<dbReference type="Pfam" id="PF13692">
    <property type="entry name" value="Glyco_trans_1_4"/>
    <property type="match status" value="1"/>
</dbReference>
<keyword evidence="3" id="KW-1185">Reference proteome</keyword>